<dbReference type="Gene3D" id="2.60.40.10">
    <property type="entry name" value="Immunoglobulins"/>
    <property type="match status" value="1"/>
</dbReference>
<protein>
    <recommendedName>
        <fullName evidence="1">Nbr1 FW domain-containing protein</fullName>
    </recommendedName>
</protein>
<gene>
    <name evidence="2" type="ORF">IW245_003400</name>
</gene>
<dbReference type="CDD" id="cd14947">
    <property type="entry name" value="NBR1_like"/>
    <property type="match status" value="1"/>
</dbReference>
<dbReference type="InterPro" id="IPR032350">
    <property type="entry name" value="Nbr1_FW"/>
</dbReference>
<evidence type="ECO:0000259" key="1">
    <source>
        <dbReference type="Pfam" id="PF16158"/>
    </source>
</evidence>
<evidence type="ECO:0000313" key="3">
    <source>
        <dbReference type="Proteomes" id="UP000622552"/>
    </source>
</evidence>
<dbReference type="Proteomes" id="UP000622552">
    <property type="component" value="Unassembled WGS sequence"/>
</dbReference>
<dbReference type="RefSeq" id="WP_197004095.1">
    <property type="nucleotide sequence ID" value="NZ_BONS01000022.1"/>
</dbReference>
<dbReference type="PANTHER" id="PTHR20930:SF0">
    <property type="entry name" value="PROTEIN ILRUN"/>
    <property type="match status" value="1"/>
</dbReference>
<feature type="domain" description="Nbr1 FW" evidence="1">
    <location>
        <begin position="142"/>
        <end position="228"/>
    </location>
</feature>
<dbReference type="InterPro" id="IPR013783">
    <property type="entry name" value="Ig-like_fold"/>
</dbReference>
<name>A0A8J7GTX1_9ACTN</name>
<evidence type="ECO:0000313" key="2">
    <source>
        <dbReference type="EMBL" id="MBG6137206.1"/>
    </source>
</evidence>
<comment type="caution">
    <text evidence="2">The sequence shown here is derived from an EMBL/GenBank/DDBJ whole genome shotgun (WGS) entry which is preliminary data.</text>
</comment>
<reference evidence="2" key="1">
    <citation type="submission" date="2020-11" db="EMBL/GenBank/DDBJ databases">
        <title>Sequencing the genomes of 1000 actinobacteria strains.</title>
        <authorList>
            <person name="Klenk H.-P."/>
        </authorList>
    </citation>
    <scope>NUCLEOTIDE SEQUENCE</scope>
    <source>
        <strain evidence="2">DSM 45356</strain>
    </source>
</reference>
<accession>A0A8J7GTX1</accession>
<sequence>MDRQSTGDVARWAAKLRELRSAAGNPSFRAMAGRSGRISHTTLFEAVSGSRFPSWETTREFVRVCGGDEPEWRAMWERARTGPPETGSTGLLRRLLEGSVSLAVGGVTATIAVSLGRAGATPGDAPGPLIAGDASDFLGDVTIPDGSRVRANSRFVKVWSLENAGSVAWRNRYLQAQHAPGGLVPARVPIGDTDPGDRVMISVPVLAPSTPGTFWSGWKMVDESGRSFFASYRPVYFFVTVI</sequence>
<organism evidence="2 3">
    <name type="scientific">Longispora fulva</name>
    <dbReference type="NCBI Taxonomy" id="619741"/>
    <lineage>
        <taxon>Bacteria</taxon>
        <taxon>Bacillati</taxon>
        <taxon>Actinomycetota</taxon>
        <taxon>Actinomycetes</taxon>
        <taxon>Micromonosporales</taxon>
        <taxon>Micromonosporaceae</taxon>
        <taxon>Longispora</taxon>
    </lineage>
</organism>
<dbReference type="Pfam" id="PF16158">
    <property type="entry name" value="N_BRCA1_IG"/>
    <property type="match status" value="1"/>
</dbReference>
<dbReference type="PANTHER" id="PTHR20930">
    <property type="entry name" value="OVARIAN CARCINOMA ANTIGEN CA125-RELATED"/>
    <property type="match status" value="1"/>
</dbReference>
<dbReference type="Pfam" id="PF13560">
    <property type="entry name" value="HTH_31"/>
    <property type="match status" value="1"/>
</dbReference>
<dbReference type="EMBL" id="JADOUF010000001">
    <property type="protein sequence ID" value="MBG6137206.1"/>
    <property type="molecule type" value="Genomic_DNA"/>
</dbReference>
<dbReference type="AlphaFoldDB" id="A0A8J7GTX1"/>
<dbReference type="GO" id="GO:0005975">
    <property type="term" value="P:carbohydrate metabolic process"/>
    <property type="evidence" value="ECO:0007669"/>
    <property type="project" value="UniProtKB-ARBA"/>
</dbReference>
<proteinExistence type="predicted"/>
<keyword evidence="3" id="KW-1185">Reference proteome</keyword>